<feature type="binding site" evidence="9">
    <location>
        <position position="54"/>
    </location>
    <ligand>
        <name>ATP</name>
        <dbReference type="ChEBI" id="CHEBI:30616"/>
    </ligand>
</feature>
<dbReference type="PROSITE" id="PS00108">
    <property type="entry name" value="PROTEIN_KINASE_ST"/>
    <property type="match status" value="1"/>
</dbReference>
<feature type="region of interest" description="Disordered" evidence="10">
    <location>
        <begin position="421"/>
        <end position="441"/>
    </location>
</feature>
<dbReference type="GO" id="GO:0007165">
    <property type="term" value="P:signal transduction"/>
    <property type="evidence" value="ECO:0007669"/>
    <property type="project" value="TreeGrafter"/>
</dbReference>
<reference evidence="12" key="1">
    <citation type="submission" date="2022-07" db="EMBL/GenBank/DDBJ databases">
        <title>Phylogenomic reconstructions and comparative analyses of Kickxellomycotina fungi.</title>
        <authorList>
            <person name="Reynolds N.K."/>
            <person name="Stajich J.E."/>
            <person name="Barry K."/>
            <person name="Grigoriev I.V."/>
            <person name="Crous P."/>
            <person name="Smith M.E."/>
        </authorList>
    </citation>
    <scope>NUCLEOTIDE SEQUENCE</scope>
    <source>
        <strain evidence="12">IMI 214461</strain>
    </source>
</reference>
<feature type="compositionally biased region" description="Polar residues" evidence="10">
    <location>
        <begin position="422"/>
        <end position="439"/>
    </location>
</feature>
<dbReference type="PROSITE" id="PS50011">
    <property type="entry name" value="PROTEIN_KINASE_DOM"/>
    <property type="match status" value="1"/>
</dbReference>
<dbReference type="PANTHER" id="PTHR43895">
    <property type="entry name" value="CALCIUM/CALMODULIN-DEPENDENT PROTEIN KINASE KINASE-RELATED"/>
    <property type="match status" value="1"/>
</dbReference>
<organism evidence="12 13">
    <name type="scientific">Coemansia thaxteri</name>
    <dbReference type="NCBI Taxonomy" id="2663907"/>
    <lineage>
        <taxon>Eukaryota</taxon>
        <taxon>Fungi</taxon>
        <taxon>Fungi incertae sedis</taxon>
        <taxon>Zoopagomycota</taxon>
        <taxon>Kickxellomycotina</taxon>
        <taxon>Kickxellomycetes</taxon>
        <taxon>Kickxellales</taxon>
        <taxon>Kickxellaceae</taxon>
        <taxon>Coemansia</taxon>
    </lineage>
</organism>
<dbReference type="GO" id="GO:0005524">
    <property type="term" value="F:ATP binding"/>
    <property type="evidence" value="ECO:0007669"/>
    <property type="project" value="UniProtKB-UniRule"/>
</dbReference>
<accession>A0A9W8ELC5</accession>
<dbReference type="PANTHER" id="PTHR43895:SF32">
    <property type="entry name" value="SERINE_THREONINE-PROTEIN KINASE CHK1"/>
    <property type="match status" value="1"/>
</dbReference>
<comment type="catalytic activity">
    <reaction evidence="8">
        <text>L-seryl-[protein] + ATP = O-phospho-L-seryl-[protein] + ADP + H(+)</text>
        <dbReference type="Rhea" id="RHEA:17989"/>
        <dbReference type="Rhea" id="RHEA-COMP:9863"/>
        <dbReference type="Rhea" id="RHEA-COMP:11604"/>
        <dbReference type="ChEBI" id="CHEBI:15378"/>
        <dbReference type="ChEBI" id="CHEBI:29999"/>
        <dbReference type="ChEBI" id="CHEBI:30616"/>
        <dbReference type="ChEBI" id="CHEBI:83421"/>
        <dbReference type="ChEBI" id="CHEBI:456216"/>
        <dbReference type="EC" id="2.7.11.1"/>
    </reaction>
</comment>
<keyword evidence="2 12" id="KW-0723">Serine/threonine-protein kinase</keyword>
<dbReference type="EC" id="2.7.11.1" evidence="1"/>
<dbReference type="GO" id="GO:0004674">
    <property type="term" value="F:protein serine/threonine kinase activity"/>
    <property type="evidence" value="ECO:0007669"/>
    <property type="project" value="UniProtKB-KW"/>
</dbReference>
<dbReference type="EMBL" id="JANBQF010000016">
    <property type="protein sequence ID" value="KAJ2007863.1"/>
    <property type="molecule type" value="Genomic_DNA"/>
</dbReference>
<evidence type="ECO:0000256" key="5">
    <source>
        <dbReference type="ARBA" id="ARBA00022777"/>
    </source>
</evidence>
<proteinExistence type="predicted"/>
<dbReference type="SUPFAM" id="SSF56112">
    <property type="entry name" value="Protein kinase-like (PK-like)"/>
    <property type="match status" value="1"/>
</dbReference>
<evidence type="ECO:0000313" key="13">
    <source>
        <dbReference type="Proteomes" id="UP001150907"/>
    </source>
</evidence>
<dbReference type="InterPro" id="IPR011009">
    <property type="entry name" value="Kinase-like_dom_sf"/>
</dbReference>
<sequence length="564" mass="61241">MATSHTRTRHSAGAMVGHSIDSGNLYFVKLLGVGTYGEVYHTVDRRTGENYAIKVLPRAPPLPGLREPLDVPYLDARALSREVALYAQVPPHNNIVRLERMLHTHSQLFVVMEYCSGGDLYENISNNVYFKLPGNDALIRRLFLQLVSAVEHCHAHGVFHRDIKPENILVTRDGLNVKLIDFGLSTGQSTCHEIGCGSAYYMSPECQGGIQGEVRQYAAAPNDTWALGVILINLATGRNPWNRAHISDPLFRRYFTDKAFLCRAIHATPEFERIIHRVLDINPNTRCSLSELRVLVENCSQFARSAQEAPLSSHAATSPRLPAQVTKKAMANEYYSAAMVQPAPQTVPGDSTPANNSPLYILNCCSGGSASSDAGNRQRATRSPQKSQRQSPAYTARTCAADKANQTLACMGAQTAAACEQHTPQTDSMSRSSAGSTFESHQETGLLAGCQPMAALATEKTPLTLKRRSRKNTALYGQDGGYLGQGCLAYAVIGFDQQAALSSAKAASDANAKTMPSANPMHMQLCPLHRVLSTGHRQVCPPAPASDLPLPIATSLMDESEQRA</sequence>
<comment type="caution">
    <text evidence="12">The sequence shown here is derived from an EMBL/GenBank/DDBJ whole genome shotgun (WGS) entry which is preliminary data.</text>
</comment>
<dbReference type="AlphaFoldDB" id="A0A9W8ELC5"/>
<feature type="domain" description="Protein kinase" evidence="11">
    <location>
        <begin position="25"/>
        <end position="303"/>
    </location>
</feature>
<evidence type="ECO:0000256" key="9">
    <source>
        <dbReference type="PROSITE-ProRule" id="PRU10141"/>
    </source>
</evidence>
<comment type="catalytic activity">
    <reaction evidence="7">
        <text>L-threonyl-[protein] + ATP = O-phospho-L-threonyl-[protein] + ADP + H(+)</text>
        <dbReference type="Rhea" id="RHEA:46608"/>
        <dbReference type="Rhea" id="RHEA-COMP:11060"/>
        <dbReference type="Rhea" id="RHEA-COMP:11605"/>
        <dbReference type="ChEBI" id="CHEBI:15378"/>
        <dbReference type="ChEBI" id="CHEBI:30013"/>
        <dbReference type="ChEBI" id="CHEBI:30616"/>
        <dbReference type="ChEBI" id="CHEBI:61977"/>
        <dbReference type="ChEBI" id="CHEBI:456216"/>
        <dbReference type="EC" id="2.7.11.1"/>
    </reaction>
</comment>
<evidence type="ECO:0000256" key="3">
    <source>
        <dbReference type="ARBA" id="ARBA00022679"/>
    </source>
</evidence>
<dbReference type="InterPro" id="IPR008271">
    <property type="entry name" value="Ser/Thr_kinase_AS"/>
</dbReference>
<dbReference type="SMART" id="SM00220">
    <property type="entry name" value="S_TKc"/>
    <property type="match status" value="1"/>
</dbReference>
<evidence type="ECO:0000256" key="10">
    <source>
        <dbReference type="SAM" id="MobiDB-lite"/>
    </source>
</evidence>
<keyword evidence="6 9" id="KW-0067">ATP-binding</keyword>
<protein>
    <recommendedName>
        <fullName evidence="1">non-specific serine/threonine protein kinase</fullName>
        <ecNumber evidence="1">2.7.11.1</ecNumber>
    </recommendedName>
</protein>
<feature type="compositionally biased region" description="Polar residues" evidence="10">
    <location>
        <begin position="381"/>
        <end position="393"/>
    </location>
</feature>
<evidence type="ECO:0000256" key="1">
    <source>
        <dbReference type="ARBA" id="ARBA00012513"/>
    </source>
</evidence>
<feature type="region of interest" description="Disordered" evidence="10">
    <location>
        <begin position="371"/>
        <end position="395"/>
    </location>
</feature>
<dbReference type="InterPro" id="IPR017441">
    <property type="entry name" value="Protein_kinase_ATP_BS"/>
</dbReference>
<dbReference type="PROSITE" id="PS00107">
    <property type="entry name" value="PROTEIN_KINASE_ATP"/>
    <property type="match status" value="1"/>
</dbReference>
<keyword evidence="3" id="KW-0808">Transferase</keyword>
<keyword evidence="5 12" id="KW-0418">Kinase</keyword>
<gene>
    <name evidence="12" type="primary">SKS1_2</name>
    <name evidence="12" type="ORF">H4R26_000531</name>
</gene>
<dbReference type="OrthoDB" id="541276at2759"/>
<evidence type="ECO:0000256" key="2">
    <source>
        <dbReference type="ARBA" id="ARBA00022527"/>
    </source>
</evidence>
<dbReference type="Gene3D" id="1.10.510.10">
    <property type="entry name" value="Transferase(Phosphotransferase) domain 1"/>
    <property type="match status" value="1"/>
</dbReference>
<keyword evidence="4 9" id="KW-0547">Nucleotide-binding</keyword>
<dbReference type="InterPro" id="IPR000719">
    <property type="entry name" value="Prot_kinase_dom"/>
</dbReference>
<name>A0A9W8ELC5_9FUNG</name>
<evidence type="ECO:0000313" key="12">
    <source>
        <dbReference type="EMBL" id="KAJ2007863.1"/>
    </source>
</evidence>
<dbReference type="Pfam" id="PF00069">
    <property type="entry name" value="Pkinase"/>
    <property type="match status" value="1"/>
</dbReference>
<evidence type="ECO:0000256" key="4">
    <source>
        <dbReference type="ARBA" id="ARBA00022741"/>
    </source>
</evidence>
<evidence type="ECO:0000256" key="6">
    <source>
        <dbReference type="ARBA" id="ARBA00022840"/>
    </source>
</evidence>
<keyword evidence="13" id="KW-1185">Reference proteome</keyword>
<dbReference type="Proteomes" id="UP001150907">
    <property type="component" value="Unassembled WGS sequence"/>
</dbReference>
<evidence type="ECO:0000256" key="8">
    <source>
        <dbReference type="ARBA" id="ARBA00048679"/>
    </source>
</evidence>
<evidence type="ECO:0000256" key="7">
    <source>
        <dbReference type="ARBA" id="ARBA00047899"/>
    </source>
</evidence>
<evidence type="ECO:0000259" key="11">
    <source>
        <dbReference type="PROSITE" id="PS50011"/>
    </source>
</evidence>